<name>A0ABY5Y2U6_9BACT</name>
<gene>
    <name evidence="2" type="ORF">JBF11_00400</name>
</gene>
<keyword evidence="3" id="KW-1185">Reference proteome</keyword>
<keyword evidence="1" id="KW-0732">Signal</keyword>
<reference evidence="2" key="1">
    <citation type="submission" date="2020-12" db="EMBL/GenBank/DDBJ databases">
        <title>Taurinivorans muris gen. nov., sp. nov., fundamental and realized metabolic niche of a ubiquitous sulfidogenic bacterium in the murine intestine.</title>
        <authorList>
            <person name="Ye H."/>
            <person name="Hanson B.T."/>
            <person name="Loy A."/>
        </authorList>
    </citation>
    <scope>NUCLEOTIDE SEQUENCE</scope>
    <source>
        <strain evidence="2">LT0009</strain>
    </source>
</reference>
<dbReference type="RefSeq" id="WP_334315417.1">
    <property type="nucleotide sequence ID" value="NZ_CP065938.1"/>
</dbReference>
<protein>
    <submittedName>
        <fullName evidence="2">Uncharacterized protein</fullName>
    </submittedName>
</protein>
<dbReference type="Proteomes" id="UP001058120">
    <property type="component" value="Chromosome"/>
</dbReference>
<proteinExistence type="predicted"/>
<feature type="signal peptide" evidence="1">
    <location>
        <begin position="1"/>
        <end position="25"/>
    </location>
</feature>
<sequence length="156" mass="17259">MKVGKILAGFCLCFSLVGVQNYALAAESMPNTPQKISQRLSPVMVEFEGIDSIGSRLATRLKELYNSSNLFHLEGNDVPKFRVLISSAPEFETRPQIGSAYSVVWLFSLSDATLRHYLSMEVGVVSGDDVNDLAAKIVEKTDTVAMKYAYLFPEKK</sequence>
<organism evidence="2 3">
    <name type="scientific">Taurinivorans muris</name>
    <dbReference type="NCBI Taxonomy" id="2787751"/>
    <lineage>
        <taxon>Bacteria</taxon>
        <taxon>Pseudomonadati</taxon>
        <taxon>Thermodesulfobacteriota</taxon>
        <taxon>Desulfovibrionia</taxon>
        <taxon>Desulfovibrionales</taxon>
        <taxon>Desulfovibrionaceae</taxon>
        <taxon>Taurinivorans</taxon>
    </lineage>
</organism>
<evidence type="ECO:0000256" key="1">
    <source>
        <dbReference type="SAM" id="SignalP"/>
    </source>
</evidence>
<dbReference type="EMBL" id="CP065938">
    <property type="protein sequence ID" value="UWX05826.1"/>
    <property type="molecule type" value="Genomic_DNA"/>
</dbReference>
<accession>A0ABY5Y2U6</accession>
<evidence type="ECO:0000313" key="2">
    <source>
        <dbReference type="EMBL" id="UWX05826.1"/>
    </source>
</evidence>
<evidence type="ECO:0000313" key="3">
    <source>
        <dbReference type="Proteomes" id="UP001058120"/>
    </source>
</evidence>
<feature type="chain" id="PRO_5047312363" evidence="1">
    <location>
        <begin position="26"/>
        <end position="156"/>
    </location>
</feature>